<dbReference type="Gene3D" id="3.30.420.40">
    <property type="match status" value="2"/>
</dbReference>
<comment type="caution">
    <text evidence="7">The sequence shown here is derived from an EMBL/GenBank/DDBJ whole genome shotgun (WGS) entry which is preliminary data.</text>
</comment>
<evidence type="ECO:0000259" key="6">
    <source>
        <dbReference type="Pfam" id="PF02782"/>
    </source>
</evidence>
<dbReference type="Pfam" id="PF02782">
    <property type="entry name" value="FGGY_C"/>
    <property type="match status" value="1"/>
</dbReference>
<dbReference type="PROSITE" id="PS00445">
    <property type="entry name" value="FGGY_KINASES_2"/>
    <property type="match status" value="1"/>
</dbReference>
<reference evidence="8" key="1">
    <citation type="journal article" date="2019" name="Int. J. Syst. Evol. Microbiol.">
        <title>The Global Catalogue of Microorganisms (GCM) 10K type strain sequencing project: providing services to taxonomists for standard genome sequencing and annotation.</title>
        <authorList>
            <consortium name="The Broad Institute Genomics Platform"/>
            <consortium name="The Broad Institute Genome Sequencing Center for Infectious Disease"/>
            <person name="Wu L."/>
            <person name="Ma J."/>
        </authorList>
    </citation>
    <scope>NUCLEOTIDE SEQUENCE [LARGE SCALE GENOMIC DNA]</scope>
    <source>
        <strain evidence="8">KCTC 52366</strain>
    </source>
</reference>
<evidence type="ECO:0000256" key="1">
    <source>
        <dbReference type="ARBA" id="ARBA00009156"/>
    </source>
</evidence>
<dbReference type="CDD" id="cd07804">
    <property type="entry name" value="ASKHA_NBD_FGGY_RrXK-like"/>
    <property type="match status" value="1"/>
</dbReference>
<dbReference type="PANTHER" id="PTHR43095">
    <property type="entry name" value="SUGAR KINASE"/>
    <property type="match status" value="1"/>
</dbReference>
<dbReference type="RefSeq" id="WP_275632564.1">
    <property type="nucleotide sequence ID" value="NZ_JARGYD010000003.1"/>
</dbReference>
<feature type="domain" description="Carbohydrate kinase FGGY N-terminal" evidence="5">
    <location>
        <begin position="4"/>
        <end position="247"/>
    </location>
</feature>
<accession>A0ABV7GZ54</accession>
<evidence type="ECO:0000256" key="4">
    <source>
        <dbReference type="RuleBase" id="RU003733"/>
    </source>
</evidence>
<evidence type="ECO:0000256" key="3">
    <source>
        <dbReference type="ARBA" id="ARBA00022777"/>
    </source>
</evidence>
<keyword evidence="8" id="KW-1185">Reference proteome</keyword>
<dbReference type="Proteomes" id="UP001595632">
    <property type="component" value="Unassembled WGS sequence"/>
</dbReference>
<dbReference type="PANTHER" id="PTHR43095:SF5">
    <property type="entry name" value="XYLULOSE KINASE"/>
    <property type="match status" value="1"/>
</dbReference>
<evidence type="ECO:0000259" key="5">
    <source>
        <dbReference type="Pfam" id="PF00370"/>
    </source>
</evidence>
<dbReference type="InterPro" id="IPR043129">
    <property type="entry name" value="ATPase_NBD"/>
</dbReference>
<dbReference type="Pfam" id="PF00370">
    <property type="entry name" value="FGGY_N"/>
    <property type="match status" value="1"/>
</dbReference>
<keyword evidence="3 4" id="KW-0418">Kinase</keyword>
<dbReference type="InterPro" id="IPR050406">
    <property type="entry name" value="FGGY_Carb_Kinase"/>
</dbReference>
<evidence type="ECO:0000256" key="2">
    <source>
        <dbReference type="ARBA" id="ARBA00022679"/>
    </source>
</evidence>
<dbReference type="PIRSF" id="PIRSF000538">
    <property type="entry name" value="GlpK"/>
    <property type="match status" value="1"/>
</dbReference>
<feature type="domain" description="Carbohydrate kinase FGGY C-terminal" evidence="6">
    <location>
        <begin position="262"/>
        <end position="445"/>
    </location>
</feature>
<organism evidence="7 8">
    <name type="scientific">Psychromarinibacter halotolerans</name>
    <dbReference type="NCBI Taxonomy" id="1775175"/>
    <lineage>
        <taxon>Bacteria</taxon>
        <taxon>Pseudomonadati</taxon>
        <taxon>Pseudomonadota</taxon>
        <taxon>Alphaproteobacteria</taxon>
        <taxon>Rhodobacterales</taxon>
        <taxon>Paracoccaceae</taxon>
        <taxon>Psychromarinibacter</taxon>
    </lineage>
</organism>
<comment type="similarity">
    <text evidence="1 4">Belongs to the FGGY kinase family.</text>
</comment>
<dbReference type="GO" id="GO:0016301">
    <property type="term" value="F:kinase activity"/>
    <property type="evidence" value="ECO:0007669"/>
    <property type="project" value="UniProtKB-KW"/>
</dbReference>
<evidence type="ECO:0000313" key="7">
    <source>
        <dbReference type="EMBL" id="MFC3145611.1"/>
    </source>
</evidence>
<dbReference type="InterPro" id="IPR018485">
    <property type="entry name" value="FGGY_C"/>
</dbReference>
<dbReference type="InterPro" id="IPR000577">
    <property type="entry name" value="Carb_kinase_FGGY"/>
</dbReference>
<dbReference type="EC" id="2.7.1.-" evidence="7"/>
<protein>
    <submittedName>
        <fullName evidence="7">FGGY-family carbohydrate kinase</fullName>
        <ecNumber evidence="7">2.7.1.-</ecNumber>
    </submittedName>
</protein>
<name>A0ABV7GZ54_9RHOB</name>
<evidence type="ECO:0000313" key="8">
    <source>
        <dbReference type="Proteomes" id="UP001595632"/>
    </source>
</evidence>
<dbReference type="InterPro" id="IPR018483">
    <property type="entry name" value="Carb_kinase_FGGY_CS"/>
</dbReference>
<dbReference type="SUPFAM" id="SSF53067">
    <property type="entry name" value="Actin-like ATPase domain"/>
    <property type="match status" value="2"/>
</dbReference>
<keyword evidence="2 4" id="KW-0808">Transferase</keyword>
<proteinExistence type="inferred from homology"/>
<gene>
    <name evidence="7" type="ORF">ACFOGP_23015</name>
</gene>
<dbReference type="EMBL" id="JBHRTB010000010">
    <property type="protein sequence ID" value="MFC3145611.1"/>
    <property type="molecule type" value="Genomic_DNA"/>
</dbReference>
<sequence length="495" mass="53003">MTCTLGVDIGTFESKGVLVDASGAILAQATAPHEMIVPRPGWAEHRADEDWWGDFVTITRKLLDSSGIDPADIACIATSAIGPCMLPVDADGRPLMNGVLYGVDTRASAEIAELTDTIGADVILDRCGNALTSQSVGPKILWLARNRPELFEKTAKVLTSTSYLNFRLTGDYTIDRYTAAGFTPLYDVATGDWTDDLGDIVPLDRLPRLLWSTEIAGHVTEAAAAETGLAPGTPVTAGTIDAVAEAVSVGVRAPGDMMMMYGSTVFIIEVTPDRVTDPRLWYAPWLFPGTHASMAGLATSGTLTHWFRDRFARELPRDKAFPALAAEAAESPPGANGLLMLPYFSGERTPIHDPNARGTFFGLNLTHTRGDMYRALIEGIAHGTAHVFDTYREAGAAPNRVLAVGGGVQNATWLQATSDIGDVPQQVCERTVGASYGDAFLAACAVGLAQPGDIDGWNPVTRTIAPEQHEVHARQHALFLRLYEQTKDIAAELAQ</sequence>
<dbReference type="InterPro" id="IPR018484">
    <property type="entry name" value="FGGY_N"/>
</dbReference>